<keyword evidence="4" id="KW-0645">Protease</keyword>
<sequence>MFASLFKRLLTAALAISSCLVAARPAMPSLKPLTGEARDAALAPLPGVTFRYGPPASQRGSKRNAMARFTKTKNYSHLHAYPGQRTGQLSATRRLGAAHRAHGGGGGGAGYANITATNAFGTQYGLGVTLGRQELLLDLDTGSSDTWAFSTGTNCTDAAGEVVAARYCRFGPRYRGNLTSGGPVAGEHLYVAYGDGETVQGPLGYVDVTVGGVRVRNQTVGLAGEAMWRGNNVSSGVLGLAYPALTNAFDGHEGHEDPYYAMQYSPVFSSMVDQGLVDAFFSVAINRAGGNSSAGTIGFGGIPEGIDGIDYGTIGQTDIIVADVANNKHSATDYSFYTIIPDGWYFGSSTDDKKMPFIVDTGTTLIYLPTGKWTSTSDTIHIHSSPTSINSMFYPPAVYSFMNGGYLTTCDAVTPRVAVVIGGTPFYLNPKDLLFRSMPDEITGLCMTAFNDGATGPFVLGDVFLKNVLAVFDVGENVLQLASRLHY</sequence>
<name>A0A423WBR1_CYTCH</name>
<comment type="similarity">
    <text evidence="1 4">Belongs to the peptidase A1 family.</text>
</comment>
<dbReference type="InterPro" id="IPR001969">
    <property type="entry name" value="Aspartic_peptidase_AS"/>
</dbReference>
<evidence type="ECO:0000256" key="1">
    <source>
        <dbReference type="ARBA" id="ARBA00007447"/>
    </source>
</evidence>
<comment type="caution">
    <text evidence="7">The sequence shown here is derived from an EMBL/GenBank/DDBJ whole genome shotgun (WGS) entry which is preliminary data.</text>
</comment>
<dbReference type="AlphaFoldDB" id="A0A423WBR1"/>
<dbReference type="CDD" id="cd05471">
    <property type="entry name" value="pepsin_like"/>
    <property type="match status" value="1"/>
</dbReference>
<feature type="domain" description="Peptidase A1" evidence="6">
    <location>
        <begin position="124"/>
        <end position="482"/>
    </location>
</feature>
<feature type="active site" evidence="3">
    <location>
        <position position="360"/>
    </location>
</feature>
<dbReference type="GO" id="GO:0004190">
    <property type="term" value="F:aspartic-type endopeptidase activity"/>
    <property type="evidence" value="ECO:0007669"/>
    <property type="project" value="UniProtKB-KW"/>
</dbReference>
<dbReference type="OrthoDB" id="15189at2759"/>
<evidence type="ECO:0000256" key="4">
    <source>
        <dbReference type="RuleBase" id="RU000454"/>
    </source>
</evidence>
<proteinExistence type="inferred from homology"/>
<evidence type="ECO:0000313" key="7">
    <source>
        <dbReference type="EMBL" id="ROW00723.1"/>
    </source>
</evidence>
<organism evidence="7 8">
    <name type="scientific">Cytospora chrysosperma</name>
    <name type="common">Cytospora canker fungus</name>
    <name type="synonym">Sphaeria chrysosperma</name>
    <dbReference type="NCBI Taxonomy" id="252740"/>
    <lineage>
        <taxon>Eukaryota</taxon>
        <taxon>Fungi</taxon>
        <taxon>Dikarya</taxon>
        <taxon>Ascomycota</taxon>
        <taxon>Pezizomycotina</taxon>
        <taxon>Sordariomycetes</taxon>
        <taxon>Sordariomycetidae</taxon>
        <taxon>Diaporthales</taxon>
        <taxon>Cytosporaceae</taxon>
        <taxon>Cytospora</taxon>
    </lineage>
</organism>
<dbReference type="EMBL" id="LJZO01000008">
    <property type="protein sequence ID" value="ROW00723.1"/>
    <property type="molecule type" value="Genomic_DNA"/>
</dbReference>
<evidence type="ECO:0000259" key="6">
    <source>
        <dbReference type="PROSITE" id="PS51767"/>
    </source>
</evidence>
<protein>
    <recommendedName>
        <fullName evidence="6">Peptidase A1 domain-containing protein</fullName>
    </recommendedName>
</protein>
<dbReference type="Gene3D" id="2.40.70.10">
    <property type="entry name" value="Acid Proteases"/>
    <property type="match status" value="2"/>
</dbReference>
<dbReference type="PANTHER" id="PTHR47966:SF47">
    <property type="entry name" value="ENDOPEPTIDASE, PUTATIVE (AFU_ORTHOLOGUE AFUA_3G01220)-RELATED"/>
    <property type="match status" value="1"/>
</dbReference>
<dbReference type="PROSITE" id="PS51257">
    <property type="entry name" value="PROKAR_LIPOPROTEIN"/>
    <property type="match status" value="1"/>
</dbReference>
<gene>
    <name evidence="7" type="ORF">VSDG_03326</name>
</gene>
<evidence type="ECO:0000313" key="8">
    <source>
        <dbReference type="Proteomes" id="UP000284375"/>
    </source>
</evidence>
<accession>A0A423WBR1</accession>
<feature type="active site" evidence="3">
    <location>
        <position position="140"/>
    </location>
</feature>
<dbReference type="InterPro" id="IPR021109">
    <property type="entry name" value="Peptidase_aspartic_dom_sf"/>
</dbReference>
<feature type="chain" id="PRO_5019387309" description="Peptidase A1 domain-containing protein" evidence="5">
    <location>
        <begin position="26"/>
        <end position="487"/>
    </location>
</feature>
<dbReference type="InterPro" id="IPR034164">
    <property type="entry name" value="Pepsin-like_dom"/>
</dbReference>
<evidence type="ECO:0000256" key="5">
    <source>
        <dbReference type="SAM" id="SignalP"/>
    </source>
</evidence>
<reference evidence="7 8" key="1">
    <citation type="submission" date="2015-09" db="EMBL/GenBank/DDBJ databases">
        <title>Host preference determinants of Valsa canker pathogens revealed by comparative genomics.</title>
        <authorList>
            <person name="Yin Z."/>
            <person name="Huang L."/>
        </authorList>
    </citation>
    <scope>NUCLEOTIDE SEQUENCE [LARGE SCALE GENOMIC DNA]</scope>
    <source>
        <strain evidence="7 8">YSFL</strain>
    </source>
</reference>
<dbReference type="InterPro" id="IPR001461">
    <property type="entry name" value="Aspartic_peptidase_A1"/>
</dbReference>
<keyword evidence="2 4" id="KW-0064">Aspartyl protease</keyword>
<dbReference type="InterPro" id="IPR033121">
    <property type="entry name" value="PEPTIDASE_A1"/>
</dbReference>
<evidence type="ECO:0000256" key="2">
    <source>
        <dbReference type="ARBA" id="ARBA00022750"/>
    </source>
</evidence>
<dbReference type="PROSITE" id="PS51767">
    <property type="entry name" value="PEPTIDASE_A1"/>
    <property type="match status" value="1"/>
</dbReference>
<keyword evidence="8" id="KW-1185">Reference proteome</keyword>
<dbReference type="SUPFAM" id="SSF50630">
    <property type="entry name" value="Acid proteases"/>
    <property type="match status" value="1"/>
</dbReference>
<keyword evidence="4" id="KW-0378">Hydrolase</keyword>
<dbReference type="GO" id="GO:0006508">
    <property type="term" value="P:proteolysis"/>
    <property type="evidence" value="ECO:0007669"/>
    <property type="project" value="UniProtKB-KW"/>
</dbReference>
<dbReference type="PANTHER" id="PTHR47966">
    <property type="entry name" value="BETA-SITE APP-CLEAVING ENZYME, ISOFORM A-RELATED"/>
    <property type="match status" value="1"/>
</dbReference>
<dbReference type="PRINTS" id="PR00792">
    <property type="entry name" value="PEPSIN"/>
</dbReference>
<dbReference type="GO" id="GO:0000324">
    <property type="term" value="C:fungal-type vacuole"/>
    <property type="evidence" value="ECO:0007669"/>
    <property type="project" value="TreeGrafter"/>
</dbReference>
<dbReference type="PROSITE" id="PS00141">
    <property type="entry name" value="ASP_PROTEASE"/>
    <property type="match status" value="1"/>
</dbReference>
<dbReference type="Proteomes" id="UP000284375">
    <property type="component" value="Unassembled WGS sequence"/>
</dbReference>
<dbReference type="Pfam" id="PF00026">
    <property type="entry name" value="Asp"/>
    <property type="match status" value="1"/>
</dbReference>
<feature type="signal peptide" evidence="5">
    <location>
        <begin position="1"/>
        <end position="25"/>
    </location>
</feature>
<dbReference type="STRING" id="252740.A0A423WBR1"/>
<keyword evidence="5" id="KW-0732">Signal</keyword>
<evidence type="ECO:0000256" key="3">
    <source>
        <dbReference type="PIRSR" id="PIRSR601461-1"/>
    </source>
</evidence>